<dbReference type="SUPFAM" id="SSF52833">
    <property type="entry name" value="Thioredoxin-like"/>
    <property type="match status" value="1"/>
</dbReference>
<dbReference type="PROSITE" id="PS50405">
    <property type="entry name" value="GST_CTER"/>
    <property type="match status" value="1"/>
</dbReference>
<dbReference type="RefSeq" id="WP_039393029.1">
    <property type="nucleotide sequence ID" value="NZ_AP028930.1"/>
</dbReference>
<dbReference type="PROSITE" id="PS50404">
    <property type="entry name" value="GST_NTER"/>
    <property type="match status" value="1"/>
</dbReference>
<evidence type="ECO:0000313" key="4">
    <source>
        <dbReference type="EMBL" id="SNU88554.1"/>
    </source>
</evidence>
<dbReference type="GO" id="GO:0016740">
    <property type="term" value="F:transferase activity"/>
    <property type="evidence" value="ECO:0007669"/>
    <property type="project" value="UniProtKB-KW"/>
</dbReference>
<dbReference type="Pfam" id="PF02798">
    <property type="entry name" value="GST_N"/>
    <property type="match status" value="1"/>
</dbReference>
<gene>
    <name evidence="4" type="primary">yfcG_4</name>
    <name evidence="4" type="ORF">SAMEA4530655_04299</name>
</gene>
<reference evidence="4 5" key="1">
    <citation type="submission" date="2017-06" db="EMBL/GenBank/DDBJ databases">
        <authorList>
            <consortium name="Pathogen Informatics"/>
        </authorList>
    </citation>
    <scope>NUCLEOTIDE SEQUENCE [LARGE SCALE GENOMIC DNA]</scope>
    <source>
        <strain evidence="4 5">NCTC13161</strain>
    </source>
</reference>
<dbReference type="SUPFAM" id="SSF47616">
    <property type="entry name" value="GST C-terminal domain-like"/>
    <property type="match status" value="1"/>
</dbReference>
<sequence length="222" mass="24702">MNAKNPNHPPLTFYTANTPNGLKVSLYLHEAGLEHRQVNVDLSAGEQKQPAFLSLNPNGKIPVIVDHERDLTVFESGAILTYLATKTGVLQPTTQAKAIAVNQWLHFQIGGIGPMLGQLWWFLHGSKTRNAEAIERYRKESLRLIGVVDMKLARSAYLATDEYSIADIAAFAWLRTHYELDLDLTPFPDVRQWLTDIEARPAVQKAIAANRGASETTEAQEA</sequence>
<accession>A0A239SUY9</accession>
<dbReference type="SFLD" id="SFLDS00019">
    <property type="entry name" value="Glutathione_Transferase_(cytos"/>
    <property type="match status" value="1"/>
</dbReference>
<dbReference type="SFLD" id="SFLDG01150">
    <property type="entry name" value="Main.1:_Beta-like"/>
    <property type="match status" value="1"/>
</dbReference>
<dbReference type="PANTHER" id="PTHR44051">
    <property type="entry name" value="GLUTATHIONE S-TRANSFERASE-RELATED"/>
    <property type="match status" value="1"/>
</dbReference>
<dbReference type="CDD" id="cd03048">
    <property type="entry name" value="GST_N_Ure2p_like"/>
    <property type="match status" value="1"/>
</dbReference>
<dbReference type="InterPro" id="IPR010987">
    <property type="entry name" value="Glutathione-S-Trfase_C-like"/>
</dbReference>
<dbReference type="Gene3D" id="1.20.1050.10">
    <property type="match status" value="1"/>
</dbReference>
<evidence type="ECO:0000256" key="2">
    <source>
        <dbReference type="ARBA" id="ARBA00022679"/>
    </source>
</evidence>
<dbReference type="InterPro" id="IPR004046">
    <property type="entry name" value="GST_C"/>
</dbReference>
<evidence type="ECO:0000256" key="1">
    <source>
        <dbReference type="ARBA" id="ARBA00007409"/>
    </source>
</evidence>
<comment type="similarity">
    <text evidence="1 3">Belongs to the GST superfamily.</text>
</comment>
<dbReference type="PANTHER" id="PTHR44051:SF8">
    <property type="entry name" value="GLUTATHIONE S-TRANSFERASE GSTA"/>
    <property type="match status" value="1"/>
</dbReference>
<dbReference type="SFLD" id="SFLDG01151">
    <property type="entry name" value="Main.2:_Nu-like"/>
    <property type="match status" value="1"/>
</dbReference>
<dbReference type="SFLD" id="SFLDG00358">
    <property type="entry name" value="Main_(cytGST)"/>
    <property type="match status" value="1"/>
</dbReference>
<dbReference type="Gene3D" id="3.40.30.10">
    <property type="entry name" value="Glutaredoxin"/>
    <property type="match status" value="1"/>
</dbReference>
<dbReference type="InterPro" id="IPR036282">
    <property type="entry name" value="Glutathione-S-Trfase_C_sf"/>
</dbReference>
<protein>
    <submittedName>
        <fullName evidence="4">GST-like protein yfcG</fullName>
    </submittedName>
</protein>
<name>A0A239SUY9_9BURK</name>
<dbReference type="Proteomes" id="UP000215126">
    <property type="component" value="Chromosome 1"/>
</dbReference>
<dbReference type="InterPro" id="IPR004045">
    <property type="entry name" value="Glutathione_S-Trfase_N"/>
</dbReference>
<dbReference type="Pfam" id="PF00043">
    <property type="entry name" value="GST_C"/>
    <property type="match status" value="1"/>
</dbReference>
<evidence type="ECO:0000256" key="3">
    <source>
        <dbReference type="RuleBase" id="RU003494"/>
    </source>
</evidence>
<evidence type="ECO:0000313" key="5">
    <source>
        <dbReference type="Proteomes" id="UP000215126"/>
    </source>
</evidence>
<keyword evidence="5" id="KW-1185">Reference proteome</keyword>
<dbReference type="AlphaFoldDB" id="A0A239SUY9"/>
<dbReference type="InterPro" id="IPR040079">
    <property type="entry name" value="Glutathione_S-Trfase"/>
</dbReference>
<dbReference type="FunFam" id="3.40.30.10:FF:000039">
    <property type="entry name" value="Glutathione S-transferase domain"/>
    <property type="match status" value="1"/>
</dbReference>
<dbReference type="InterPro" id="IPR036249">
    <property type="entry name" value="Thioredoxin-like_sf"/>
</dbReference>
<dbReference type="OrthoDB" id="81087at2"/>
<dbReference type="EMBL" id="LT906435">
    <property type="protein sequence ID" value="SNU88554.1"/>
    <property type="molecule type" value="Genomic_DNA"/>
</dbReference>
<dbReference type="STRING" id="93222.NA29_00375"/>
<organism evidence="4 5">
    <name type="scientific">Pandoraea sputorum</name>
    <dbReference type="NCBI Taxonomy" id="93222"/>
    <lineage>
        <taxon>Bacteria</taxon>
        <taxon>Pseudomonadati</taxon>
        <taxon>Pseudomonadota</taxon>
        <taxon>Betaproteobacteria</taxon>
        <taxon>Burkholderiales</taxon>
        <taxon>Burkholderiaceae</taxon>
        <taxon>Pandoraea</taxon>
    </lineage>
</organism>
<proteinExistence type="inferred from homology"/>
<dbReference type="GeneID" id="88096885"/>
<keyword evidence="2" id="KW-0808">Transferase</keyword>
<dbReference type="KEGG" id="pspu:NA29_00375"/>